<proteinExistence type="predicted"/>
<dbReference type="EMBL" id="FOCE01000004">
    <property type="protein sequence ID" value="SEN25036.1"/>
    <property type="molecule type" value="Genomic_DNA"/>
</dbReference>
<keyword evidence="3" id="KW-1185">Reference proteome</keyword>
<dbReference type="OrthoDB" id="5540942at2"/>
<dbReference type="Proteomes" id="UP000198761">
    <property type="component" value="Unassembled WGS sequence"/>
</dbReference>
<gene>
    <name evidence="2" type="ORF">SAMN04488103_10426</name>
</gene>
<dbReference type="AlphaFoldDB" id="A0A1H8F072"/>
<evidence type="ECO:0000256" key="1">
    <source>
        <dbReference type="SAM" id="SignalP"/>
    </source>
</evidence>
<name>A0A1H8F072_9RHOB</name>
<keyword evidence="1" id="KW-0732">Signal</keyword>
<organism evidence="2 3">
    <name type="scientific">Gemmobacter aquatilis</name>
    <dbReference type="NCBI Taxonomy" id="933059"/>
    <lineage>
        <taxon>Bacteria</taxon>
        <taxon>Pseudomonadati</taxon>
        <taxon>Pseudomonadota</taxon>
        <taxon>Alphaproteobacteria</taxon>
        <taxon>Rhodobacterales</taxon>
        <taxon>Paracoccaceae</taxon>
        <taxon>Gemmobacter</taxon>
    </lineage>
</organism>
<accession>A0A1H8F072</accession>
<sequence>MNRALILIALMLVPQIAEAFSEPAKGSAERRALMDALRPLAEAKLGAPVEFVVQELRVEGRAAYAMVAPQRPGGGQIDLYATPMVQREGMDPAYMDGANMQALLLKEGNTWVAVDWRIGATDAWWADPANCRNWGAVLPELC</sequence>
<evidence type="ECO:0000313" key="3">
    <source>
        <dbReference type="Proteomes" id="UP000198761"/>
    </source>
</evidence>
<dbReference type="RefSeq" id="WP_091300303.1">
    <property type="nucleotide sequence ID" value="NZ_FOCE01000004.1"/>
</dbReference>
<evidence type="ECO:0000313" key="2">
    <source>
        <dbReference type="EMBL" id="SEN25036.1"/>
    </source>
</evidence>
<feature type="chain" id="PRO_5011451690" evidence="1">
    <location>
        <begin position="20"/>
        <end position="142"/>
    </location>
</feature>
<protein>
    <submittedName>
        <fullName evidence="2">Uncharacterized protein</fullName>
    </submittedName>
</protein>
<feature type="signal peptide" evidence="1">
    <location>
        <begin position="1"/>
        <end position="19"/>
    </location>
</feature>
<reference evidence="2 3" key="1">
    <citation type="submission" date="2016-10" db="EMBL/GenBank/DDBJ databases">
        <authorList>
            <person name="de Groot N.N."/>
        </authorList>
    </citation>
    <scope>NUCLEOTIDE SEQUENCE [LARGE SCALE GENOMIC DNA]</scope>
    <source>
        <strain evidence="2 3">DSM 3857</strain>
    </source>
</reference>